<dbReference type="Proteomes" id="UP000178449">
    <property type="component" value="Unassembled WGS sequence"/>
</dbReference>
<dbReference type="Pfam" id="PF04231">
    <property type="entry name" value="Endonuclease_1"/>
    <property type="match status" value="1"/>
</dbReference>
<comment type="caution">
    <text evidence="4">The sequence shown here is derived from an EMBL/GenBank/DDBJ whole genome shotgun (WGS) entry which is preliminary data.</text>
</comment>
<dbReference type="STRING" id="1817772.A2527_12240"/>
<dbReference type="InterPro" id="IPR007346">
    <property type="entry name" value="Endonuclease-I"/>
</dbReference>
<dbReference type="AlphaFoldDB" id="A0A1F6GDD2"/>
<protein>
    <submittedName>
        <fullName evidence="4">Endonuclease I</fullName>
    </submittedName>
</protein>
<keyword evidence="2" id="KW-0540">Nuclease</keyword>
<dbReference type="InterPro" id="IPR044925">
    <property type="entry name" value="His-Me_finger_sf"/>
</dbReference>
<evidence type="ECO:0000313" key="5">
    <source>
        <dbReference type="Proteomes" id="UP000178449"/>
    </source>
</evidence>
<keyword evidence="4" id="KW-0255">Endonuclease</keyword>
<name>A0A1F6GDD2_9PROT</name>
<dbReference type="GO" id="GO:0016787">
    <property type="term" value="F:hydrolase activity"/>
    <property type="evidence" value="ECO:0007669"/>
    <property type="project" value="UniProtKB-KW"/>
</dbReference>
<accession>A0A1F6GDD2</accession>
<dbReference type="PANTHER" id="PTHR33607">
    <property type="entry name" value="ENDONUCLEASE-1"/>
    <property type="match status" value="1"/>
</dbReference>
<dbReference type="SUPFAM" id="SSF54060">
    <property type="entry name" value="His-Me finger endonucleases"/>
    <property type="match status" value="1"/>
</dbReference>
<dbReference type="EMBL" id="MFNE01000019">
    <property type="protein sequence ID" value="OGG96118.1"/>
    <property type="molecule type" value="Genomic_DNA"/>
</dbReference>
<evidence type="ECO:0000256" key="2">
    <source>
        <dbReference type="ARBA" id="ARBA00022722"/>
    </source>
</evidence>
<gene>
    <name evidence="4" type="ORF">A2527_12240</name>
</gene>
<keyword evidence="3" id="KW-0378">Hydrolase</keyword>
<proteinExistence type="inferred from homology"/>
<evidence type="ECO:0000256" key="1">
    <source>
        <dbReference type="ARBA" id="ARBA00006429"/>
    </source>
</evidence>
<dbReference type="GO" id="GO:0004519">
    <property type="term" value="F:endonuclease activity"/>
    <property type="evidence" value="ECO:0007669"/>
    <property type="project" value="UniProtKB-KW"/>
</dbReference>
<comment type="similarity">
    <text evidence="1">Belongs to the EndA/NucM nuclease family.</text>
</comment>
<evidence type="ECO:0000313" key="4">
    <source>
        <dbReference type="EMBL" id="OGG96118.1"/>
    </source>
</evidence>
<sequence>MEWEHIVPAQAFGRSFKQWSEGDPACNSNQGKPYKGRRCAEKVSEQYRLIQADLYNLVPAIGEVNGDRSNYSMAEIAGEKRAYGDCDIEIERSKVEPRPAIRGNIARTYLYMDQAYPGREIISKENQKLLEAWDREDPVDLQECQRAVLIKKEQGNKNPLLEQRCSKL</sequence>
<organism evidence="4 5">
    <name type="scientific">Candidatus Lambdaproteobacteria bacterium RIFOXYD2_FULL_50_16</name>
    <dbReference type="NCBI Taxonomy" id="1817772"/>
    <lineage>
        <taxon>Bacteria</taxon>
        <taxon>Pseudomonadati</taxon>
        <taxon>Pseudomonadota</taxon>
        <taxon>Candidatus Lambdaproteobacteria</taxon>
    </lineage>
</organism>
<dbReference type="PANTHER" id="PTHR33607:SF2">
    <property type="entry name" value="ENDONUCLEASE-1"/>
    <property type="match status" value="1"/>
</dbReference>
<evidence type="ECO:0000256" key="3">
    <source>
        <dbReference type="ARBA" id="ARBA00022801"/>
    </source>
</evidence>
<reference evidence="4 5" key="1">
    <citation type="journal article" date="2016" name="Nat. Commun.">
        <title>Thousands of microbial genomes shed light on interconnected biogeochemical processes in an aquifer system.</title>
        <authorList>
            <person name="Anantharaman K."/>
            <person name="Brown C.T."/>
            <person name="Hug L.A."/>
            <person name="Sharon I."/>
            <person name="Castelle C.J."/>
            <person name="Probst A.J."/>
            <person name="Thomas B.C."/>
            <person name="Singh A."/>
            <person name="Wilkins M.J."/>
            <person name="Karaoz U."/>
            <person name="Brodie E.L."/>
            <person name="Williams K.H."/>
            <person name="Hubbard S.S."/>
            <person name="Banfield J.F."/>
        </authorList>
    </citation>
    <scope>NUCLEOTIDE SEQUENCE [LARGE SCALE GENOMIC DNA]</scope>
</reference>